<evidence type="ECO:0000256" key="15">
    <source>
        <dbReference type="ARBA" id="ARBA00023134"/>
    </source>
</evidence>
<dbReference type="PANTHER" id="PTHR34848:SF1">
    <property type="entry name" value="BIFUNCTIONAL ADENOSYLCOBALAMIN BIOSYNTHESIS PROTEIN COBU"/>
    <property type="match status" value="1"/>
</dbReference>
<keyword evidence="18" id="KW-0548">Nucleotidyltransferase</keyword>
<evidence type="ECO:0000256" key="10">
    <source>
        <dbReference type="ARBA" id="ARBA00022573"/>
    </source>
</evidence>
<keyword evidence="13 18" id="KW-0418">Kinase</keyword>
<dbReference type="Gene3D" id="3.40.50.300">
    <property type="entry name" value="P-loop containing nucleotide triphosphate hydrolases"/>
    <property type="match status" value="1"/>
</dbReference>
<comment type="function">
    <text evidence="4">Catalyzes ATP-dependent phosphorylation of adenosylcobinamide and addition of GMP to adenosylcobinamide phosphate.</text>
</comment>
<evidence type="ECO:0000256" key="4">
    <source>
        <dbReference type="ARBA" id="ARBA00003889"/>
    </source>
</evidence>
<comment type="pathway">
    <text evidence="5">Cofactor biosynthesis; adenosylcobalamin biosynthesis; adenosylcobalamin from cob(II)yrinate a,c-diamide: step 6/7.</text>
</comment>
<keyword evidence="11" id="KW-0808">Transferase</keyword>
<keyword evidence="19" id="KW-1185">Reference proteome</keyword>
<comment type="catalytic activity">
    <reaction evidence="2">
        <text>adenosylcob(III)inamide phosphate + GTP + H(+) = adenosylcob(III)inamide-GDP + diphosphate</text>
        <dbReference type="Rhea" id="RHEA:22712"/>
        <dbReference type="ChEBI" id="CHEBI:15378"/>
        <dbReference type="ChEBI" id="CHEBI:33019"/>
        <dbReference type="ChEBI" id="CHEBI:37565"/>
        <dbReference type="ChEBI" id="CHEBI:58502"/>
        <dbReference type="ChEBI" id="CHEBI:60487"/>
        <dbReference type="EC" id="2.7.7.62"/>
    </reaction>
</comment>
<keyword evidence="10" id="KW-0169">Cobalamin biosynthesis</keyword>
<evidence type="ECO:0000256" key="13">
    <source>
        <dbReference type="ARBA" id="ARBA00022777"/>
    </source>
</evidence>
<dbReference type="GO" id="GO:0016301">
    <property type="term" value="F:kinase activity"/>
    <property type="evidence" value="ECO:0007669"/>
    <property type="project" value="UniProtKB-KW"/>
</dbReference>
<keyword evidence="15" id="KW-0342">GTP-binding</keyword>
<proteinExistence type="inferred from homology"/>
<evidence type="ECO:0000256" key="9">
    <source>
        <dbReference type="ARBA" id="ARBA00012523"/>
    </source>
</evidence>
<protein>
    <recommendedName>
        <fullName evidence="16">Adenosylcobinamide kinase</fullName>
        <ecNumber evidence="8">2.7.1.156</ecNumber>
        <ecNumber evidence="9">2.7.7.62</ecNumber>
    </recommendedName>
    <alternativeName>
        <fullName evidence="17">Adenosylcobinamide-phosphate guanylyltransferase</fullName>
    </alternativeName>
</protein>
<evidence type="ECO:0000256" key="12">
    <source>
        <dbReference type="ARBA" id="ARBA00022741"/>
    </source>
</evidence>
<keyword evidence="14" id="KW-0067">ATP-binding</keyword>
<dbReference type="Proteomes" id="UP000613030">
    <property type="component" value="Unassembled WGS sequence"/>
</dbReference>
<organism evidence="18 19">
    <name type="scientific">Chryseolinea lacunae</name>
    <dbReference type="NCBI Taxonomy" id="2801331"/>
    <lineage>
        <taxon>Bacteria</taxon>
        <taxon>Pseudomonadati</taxon>
        <taxon>Bacteroidota</taxon>
        <taxon>Cytophagia</taxon>
        <taxon>Cytophagales</taxon>
        <taxon>Fulvivirgaceae</taxon>
        <taxon>Chryseolinea</taxon>
    </lineage>
</organism>
<dbReference type="EMBL" id="JAERRB010000002">
    <property type="protein sequence ID" value="MBL0741012.1"/>
    <property type="molecule type" value="Genomic_DNA"/>
</dbReference>
<evidence type="ECO:0000256" key="14">
    <source>
        <dbReference type="ARBA" id="ARBA00022840"/>
    </source>
</evidence>
<evidence type="ECO:0000256" key="7">
    <source>
        <dbReference type="ARBA" id="ARBA00007490"/>
    </source>
</evidence>
<comment type="similarity">
    <text evidence="7">Belongs to the CobU/CobP family.</text>
</comment>
<evidence type="ECO:0000256" key="6">
    <source>
        <dbReference type="ARBA" id="ARBA00005159"/>
    </source>
</evidence>
<dbReference type="EC" id="2.7.1.156" evidence="8"/>
<evidence type="ECO:0000256" key="1">
    <source>
        <dbReference type="ARBA" id="ARBA00000312"/>
    </source>
</evidence>
<dbReference type="PIRSF" id="PIRSF006135">
    <property type="entry name" value="CobU"/>
    <property type="match status" value="1"/>
</dbReference>
<evidence type="ECO:0000256" key="5">
    <source>
        <dbReference type="ARBA" id="ARBA00004692"/>
    </source>
</evidence>
<dbReference type="PANTHER" id="PTHR34848">
    <property type="match status" value="1"/>
</dbReference>
<comment type="catalytic activity">
    <reaction evidence="1">
        <text>adenosylcob(III)inamide + ATP = adenosylcob(III)inamide phosphate + ADP + H(+)</text>
        <dbReference type="Rhea" id="RHEA:15769"/>
        <dbReference type="ChEBI" id="CHEBI:2480"/>
        <dbReference type="ChEBI" id="CHEBI:15378"/>
        <dbReference type="ChEBI" id="CHEBI:30616"/>
        <dbReference type="ChEBI" id="CHEBI:58502"/>
        <dbReference type="ChEBI" id="CHEBI:456216"/>
        <dbReference type="EC" id="2.7.1.156"/>
    </reaction>
</comment>
<dbReference type="InterPro" id="IPR003203">
    <property type="entry name" value="CobU/CobP"/>
</dbReference>
<comment type="catalytic activity">
    <reaction evidence="3">
        <text>adenosylcob(III)inamide + GTP = adenosylcob(III)inamide phosphate + GDP + H(+)</text>
        <dbReference type="Rhea" id="RHEA:15765"/>
        <dbReference type="ChEBI" id="CHEBI:2480"/>
        <dbReference type="ChEBI" id="CHEBI:15378"/>
        <dbReference type="ChEBI" id="CHEBI:37565"/>
        <dbReference type="ChEBI" id="CHEBI:58189"/>
        <dbReference type="ChEBI" id="CHEBI:58502"/>
        <dbReference type="EC" id="2.7.1.156"/>
    </reaction>
</comment>
<evidence type="ECO:0000256" key="16">
    <source>
        <dbReference type="ARBA" id="ARBA00029570"/>
    </source>
</evidence>
<evidence type="ECO:0000313" key="19">
    <source>
        <dbReference type="Proteomes" id="UP000613030"/>
    </source>
</evidence>
<dbReference type="RefSeq" id="WP_202008376.1">
    <property type="nucleotide sequence ID" value="NZ_JAERRB010000002.1"/>
</dbReference>
<comment type="caution">
    <text evidence="18">The sequence shown here is derived from an EMBL/GenBank/DDBJ whole genome shotgun (WGS) entry which is preliminary data.</text>
</comment>
<dbReference type="InterPro" id="IPR027417">
    <property type="entry name" value="P-loop_NTPase"/>
</dbReference>
<evidence type="ECO:0000256" key="11">
    <source>
        <dbReference type="ARBA" id="ARBA00022679"/>
    </source>
</evidence>
<reference evidence="18 19" key="1">
    <citation type="submission" date="2021-01" db="EMBL/GenBank/DDBJ databases">
        <title>Chryseolinea sp. Jin1 Genome sequencing and assembly.</title>
        <authorList>
            <person name="Kim I."/>
        </authorList>
    </citation>
    <scope>NUCLEOTIDE SEQUENCE [LARGE SCALE GENOMIC DNA]</scope>
    <source>
        <strain evidence="18 19">Jin1</strain>
    </source>
</reference>
<name>A0ABS1KP55_9BACT</name>
<dbReference type="GO" id="GO:0016779">
    <property type="term" value="F:nucleotidyltransferase activity"/>
    <property type="evidence" value="ECO:0007669"/>
    <property type="project" value="UniProtKB-KW"/>
</dbReference>
<sequence>MQPRVIYISGGERSGKSRYAQDLALQLSPNPVYLATARKWDSDFEKRIARHQAERDARWTNVEEEKFISTLALQHRVVVMDCVTLWLTNIFADTKSNVDDALTFAKEELTKAFAAPCTWIIISNEIGMGVHAASEVGRKFVELQGWTNQFIAHHAHQAYFMVSGIPLLLKTSTPDAS</sequence>
<dbReference type="Pfam" id="PF02283">
    <property type="entry name" value="CobU"/>
    <property type="match status" value="1"/>
</dbReference>
<accession>A0ABS1KP55</accession>
<evidence type="ECO:0000313" key="18">
    <source>
        <dbReference type="EMBL" id="MBL0741012.1"/>
    </source>
</evidence>
<dbReference type="CDD" id="cd00544">
    <property type="entry name" value="CobU"/>
    <property type="match status" value="1"/>
</dbReference>
<gene>
    <name evidence="18" type="ORF">JI741_07260</name>
</gene>
<dbReference type="EC" id="2.7.7.62" evidence="9"/>
<evidence type="ECO:0000256" key="17">
    <source>
        <dbReference type="ARBA" id="ARBA00030571"/>
    </source>
</evidence>
<comment type="pathway">
    <text evidence="6">Cofactor biosynthesis; adenosylcobalamin biosynthesis; adenosylcobalamin from cob(II)yrinate a,c-diamide: step 5/7.</text>
</comment>
<evidence type="ECO:0000256" key="3">
    <source>
        <dbReference type="ARBA" id="ARBA00001522"/>
    </source>
</evidence>
<keyword evidence="12" id="KW-0547">Nucleotide-binding</keyword>
<evidence type="ECO:0000256" key="8">
    <source>
        <dbReference type="ARBA" id="ARBA00012016"/>
    </source>
</evidence>
<evidence type="ECO:0000256" key="2">
    <source>
        <dbReference type="ARBA" id="ARBA00000711"/>
    </source>
</evidence>
<dbReference type="SUPFAM" id="SSF52540">
    <property type="entry name" value="P-loop containing nucleoside triphosphate hydrolases"/>
    <property type="match status" value="1"/>
</dbReference>